<dbReference type="Proteomes" id="UP001283341">
    <property type="component" value="Unassembled WGS sequence"/>
</dbReference>
<dbReference type="AlphaFoldDB" id="A0AAE0LY46"/>
<dbReference type="EMBL" id="JAUEDM010000011">
    <property type="protein sequence ID" value="KAK3311900.1"/>
    <property type="molecule type" value="Genomic_DNA"/>
</dbReference>
<keyword evidence="3" id="KW-1185">Reference proteome</keyword>
<name>A0AAE0LY46_9PEZI</name>
<reference evidence="2" key="2">
    <citation type="submission" date="2023-06" db="EMBL/GenBank/DDBJ databases">
        <authorList>
            <consortium name="Lawrence Berkeley National Laboratory"/>
            <person name="Haridas S."/>
            <person name="Hensen N."/>
            <person name="Bonometti L."/>
            <person name="Westerberg I."/>
            <person name="Brannstrom I.O."/>
            <person name="Guillou S."/>
            <person name="Cros-Aarteil S."/>
            <person name="Calhoun S."/>
            <person name="Kuo A."/>
            <person name="Mondo S."/>
            <person name="Pangilinan J."/>
            <person name="Riley R."/>
            <person name="Labutti K."/>
            <person name="Andreopoulos B."/>
            <person name="Lipzen A."/>
            <person name="Chen C."/>
            <person name="Yanf M."/>
            <person name="Daum C."/>
            <person name="Ng V."/>
            <person name="Clum A."/>
            <person name="Steindorff A."/>
            <person name="Ohm R."/>
            <person name="Martin F."/>
            <person name="Silar P."/>
            <person name="Natvig D."/>
            <person name="Lalanne C."/>
            <person name="Gautier V."/>
            <person name="Ament-Velasquez S.L."/>
            <person name="Kruys A."/>
            <person name="Hutchinson M.I."/>
            <person name="Powell A.J."/>
            <person name="Barry K."/>
            <person name="Miller A.N."/>
            <person name="Grigoriev I.V."/>
            <person name="Debuchy R."/>
            <person name="Gladieux P."/>
            <person name="Thoren M.H."/>
            <person name="Johannesson H."/>
        </authorList>
    </citation>
    <scope>NUCLEOTIDE SEQUENCE</scope>
    <source>
        <strain evidence="2">CBS 118394</strain>
    </source>
</reference>
<evidence type="ECO:0000256" key="1">
    <source>
        <dbReference type="SAM" id="MobiDB-lite"/>
    </source>
</evidence>
<evidence type="ECO:0000313" key="3">
    <source>
        <dbReference type="Proteomes" id="UP001283341"/>
    </source>
</evidence>
<gene>
    <name evidence="2" type="ORF">B0H66DRAFT_539015</name>
</gene>
<reference evidence="2" key="1">
    <citation type="journal article" date="2023" name="Mol. Phylogenet. Evol.">
        <title>Genome-scale phylogeny and comparative genomics of the fungal order Sordariales.</title>
        <authorList>
            <person name="Hensen N."/>
            <person name="Bonometti L."/>
            <person name="Westerberg I."/>
            <person name="Brannstrom I.O."/>
            <person name="Guillou S."/>
            <person name="Cros-Aarteil S."/>
            <person name="Calhoun S."/>
            <person name="Haridas S."/>
            <person name="Kuo A."/>
            <person name="Mondo S."/>
            <person name="Pangilinan J."/>
            <person name="Riley R."/>
            <person name="LaButti K."/>
            <person name="Andreopoulos B."/>
            <person name="Lipzen A."/>
            <person name="Chen C."/>
            <person name="Yan M."/>
            <person name="Daum C."/>
            <person name="Ng V."/>
            <person name="Clum A."/>
            <person name="Steindorff A."/>
            <person name="Ohm R.A."/>
            <person name="Martin F."/>
            <person name="Silar P."/>
            <person name="Natvig D.O."/>
            <person name="Lalanne C."/>
            <person name="Gautier V."/>
            <person name="Ament-Velasquez S.L."/>
            <person name="Kruys A."/>
            <person name="Hutchinson M.I."/>
            <person name="Powell A.J."/>
            <person name="Barry K."/>
            <person name="Miller A.N."/>
            <person name="Grigoriev I.V."/>
            <person name="Debuchy R."/>
            <person name="Gladieux P."/>
            <person name="Hiltunen Thoren M."/>
            <person name="Johannesson H."/>
        </authorList>
    </citation>
    <scope>NUCLEOTIDE SEQUENCE</scope>
    <source>
        <strain evidence="2">CBS 118394</strain>
    </source>
</reference>
<evidence type="ECO:0000313" key="2">
    <source>
        <dbReference type="EMBL" id="KAK3311900.1"/>
    </source>
</evidence>
<accession>A0AAE0LY46</accession>
<feature type="region of interest" description="Disordered" evidence="1">
    <location>
        <begin position="73"/>
        <end position="111"/>
    </location>
</feature>
<organism evidence="2 3">
    <name type="scientific">Apodospora peruviana</name>
    <dbReference type="NCBI Taxonomy" id="516989"/>
    <lineage>
        <taxon>Eukaryota</taxon>
        <taxon>Fungi</taxon>
        <taxon>Dikarya</taxon>
        <taxon>Ascomycota</taxon>
        <taxon>Pezizomycotina</taxon>
        <taxon>Sordariomycetes</taxon>
        <taxon>Sordariomycetidae</taxon>
        <taxon>Sordariales</taxon>
        <taxon>Lasiosphaeriaceae</taxon>
        <taxon>Apodospora</taxon>
    </lineage>
</organism>
<comment type="caution">
    <text evidence="2">The sequence shown here is derived from an EMBL/GenBank/DDBJ whole genome shotgun (WGS) entry which is preliminary data.</text>
</comment>
<proteinExistence type="predicted"/>
<feature type="compositionally biased region" description="Basic and acidic residues" evidence="1">
    <location>
        <begin position="81"/>
        <end position="103"/>
    </location>
</feature>
<sequence length="111" mass="12399">MCRLIAFTGACTRCRETFTWDDLSQELSCLEAKNTGVFGQCKRGVQTDQHSFDQECDACAEIDEGYGDMEEEEYTYTSGGTDKKSSVAEGKKAAAHFDDEDGRRSKKQRTS</sequence>
<protein>
    <submittedName>
        <fullName evidence="2">Uncharacterized protein</fullName>
    </submittedName>
</protein>